<comment type="caution">
    <text evidence="1">The sequence shown here is derived from an EMBL/GenBank/DDBJ whole genome shotgun (WGS) entry which is preliminary data.</text>
</comment>
<name>A0AAJ0DI10_9PEZI</name>
<protein>
    <submittedName>
        <fullName evidence="1">Uncharacterized protein</fullName>
    </submittedName>
</protein>
<evidence type="ECO:0000313" key="1">
    <source>
        <dbReference type="EMBL" id="KAK3050566.1"/>
    </source>
</evidence>
<gene>
    <name evidence="1" type="ORF">LTR09_008206</name>
</gene>
<organism evidence="1 2">
    <name type="scientific">Extremus antarcticus</name>
    <dbReference type="NCBI Taxonomy" id="702011"/>
    <lineage>
        <taxon>Eukaryota</taxon>
        <taxon>Fungi</taxon>
        <taxon>Dikarya</taxon>
        <taxon>Ascomycota</taxon>
        <taxon>Pezizomycotina</taxon>
        <taxon>Dothideomycetes</taxon>
        <taxon>Dothideomycetidae</taxon>
        <taxon>Mycosphaerellales</taxon>
        <taxon>Extremaceae</taxon>
        <taxon>Extremus</taxon>
    </lineage>
</organism>
<dbReference type="AlphaFoldDB" id="A0AAJ0DI10"/>
<reference evidence="1" key="1">
    <citation type="submission" date="2023-04" db="EMBL/GenBank/DDBJ databases">
        <title>Black Yeasts Isolated from many extreme environments.</title>
        <authorList>
            <person name="Coleine C."/>
            <person name="Stajich J.E."/>
            <person name="Selbmann L."/>
        </authorList>
    </citation>
    <scope>NUCLEOTIDE SEQUENCE</scope>
    <source>
        <strain evidence="1">CCFEE 5312</strain>
    </source>
</reference>
<accession>A0AAJ0DI10</accession>
<dbReference type="Proteomes" id="UP001271007">
    <property type="component" value="Unassembled WGS sequence"/>
</dbReference>
<proteinExistence type="predicted"/>
<dbReference type="EMBL" id="JAWDJX010000031">
    <property type="protein sequence ID" value="KAK3050566.1"/>
    <property type="molecule type" value="Genomic_DNA"/>
</dbReference>
<evidence type="ECO:0000313" key="2">
    <source>
        <dbReference type="Proteomes" id="UP001271007"/>
    </source>
</evidence>
<keyword evidence="2" id="KW-1185">Reference proteome</keyword>
<sequence>MKHIIEIDPQGDVCFVVLTADVNVGLVAALKLLFDVLHHRTTADNITLEFLASTAELVNKYQCQQAFLGVSAYWLECHLRGIGAADTLPEYLGIAIAFQQPYFEAAVVLGIAITTSKFFNAATVEERVRETLLEVLVPSEYCKSIELYRASLTTSWISKLFELLAPLVQESGDWISEGLPQHSATVLSMHDERVTSAFYRALCSCFRVPRADHAGPLLYDAIVLPELASLIGRDRRANLQVPGPTCDCTAWEFMENLTSNFFKLFMSAIGSRSGKNSNDFSDGDYYVTDLEDGGNGCSGDYSDHMRLLFSGQLGHVLFSTGDGRQSVAGFAQYVRGQFFRDKRRHFPKLSDNDSRAGWQQQLQA</sequence>